<keyword evidence="4" id="KW-0472">Membrane</keyword>
<reference evidence="7 8" key="1">
    <citation type="submission" date="2017-06" db="EMBL/GenBank/DDBJ databases">
        <authorList>
            <person name="Kim H.J."/>
            <person name="Triplett B.A."/>
        </authorList>
    </citation>
    <scope>NUCLEOTIDE SEQUENCE [LARGE SCALE GENOMIC DNA]</scope>
    <source>
        <strain evidence="7 8">CGMCC 4.2132</strain>
    </source>
</reference>
<evidence type="ECO:0000256" key="1">
    <source>
        <dbReference type="ARBA" id="ARBA00004141"/>
    </source>
</evidence>
<proteinExistence type="predicted"/>
<feature type="region of interest" description="Disordered" evidence="5">
    <location>
        <begin position="384"/>
        <end position="407"/>
    </location>
</feature>
<evidence type="ECO:0000256" key="3">
    <source>
        <dbReference type="ARBA" id="ARBA00022989"/>
    </source>
</evidence>
<dbReference type="OrthoDB" id="4458428at2"/>
<name>A0A239P2H0_9ACTN</name>
<keyword evidence="2" id="KW-0812">Transmembrane</keyword>
<evidence type="ECO:0000313" key="7">
    <source>
        <dbReference type="EMBL" id="SNT61285.1"/>
    </source>
</evidence>
<keyword evidence="8" id="KW-1185">Reference proteome</keyword>
<protein>
    <submittedName>
        <fullName evidence="7">Uncharacterized membrane protein YgaE, UPF0421/DUF939 family</fullName>
    </submittedName>
</protein>
<sequence length="407" mass="44315">MTDLGTGWVRRAIRRELRYVRGQFAGLAERDSHQRFEARQIAKATLAAALAWFLADRFLPHETVWIAPATAVIMVHATVYQTLTNGVRRVSAVAVGVILAGSVGYVLGLNALSLILVVPPALIAARWRRMGRHGSDVATTAVLMLSFGAASQERYLLAYVAATGVGAVVGGSINAVLWPPLYRRRPQDAVRRLSSEAAALLKDLADGLREQGDLSDLPDWQRHADRLDTHLARATSAIADSAESRRFNLRRRIVEPELRDHTPLLAAMGRIGVHLHGIVRALGHVAQRQKQHDDDAPPWISDDFAHDYADLLERLAEALATQLRPSDEAVQMSALIEAALERAEAIQEKMTEEVSAGRLDQPRGWAASGSLLTDAERILSVLSTLQAESERPPAADADPVTGPAGVR</sequence>
<evidence type="ECO:0000313" key="8">
    <source>
        <dbReference type="Proteomes" id="UP000198282"/>
    </source>
</evidence>
<keyword evidence="3" id="KW-1133">Transmembrane helix</keyword>
<organism evidence="7 8">
    <name type="scientific">Streptosporangium subroseum</name>
    <dbReference type="NCBI Taxonomy" id="106412"/>
    <lineage>
        <taxon>Bacteria</taxon>
        <taxon>Bacillati</taxon>
        <taxon>Actinomycetota</taxon>
        <taxon>Actinomycetes</taxon>
        <taxon>Streptosporangiales</taxon>
        <taxon>Streptosporangiaceae</taxon>
        <taxon>Streptosporangium</taxon>
    </lineage>
</organism>
<dbReference type="InterPro" id="IPR049453">
    <property type="entry name" value="Memb_transporter_dom"/>
</dbReference>
<evidence type="ECO:0000259" key="6">
    <source>
        <dbReference type="Pfam" id="PF13515"/>
    </source>
</evidence>
<dbReference type="RefSeq" id="WP_089213091.1">
    <property type="nucleotide sequence ID" value="NZ_FZOD01000083.1"/>
</dbReference>
<feature type="domain" description="Integral membrane bound transporter" evidence="6">
    <location>
        <begin position="50"/>
        <end position="170"/>
    </location>
</feature>
<accession>A0A239P2H0</accession>
<evidence type="ECO:0000256" key="5">
    <source>
        <dbReference type="SAM" id="MobiDB-lite"/>
    </source>
</evidence>
<gene>
    <name evidence="7" type="ORF">SAMN05216276_10832</name>
</gene>
<dbReference type="AlphaFoldDB" id="A0A239P2H0"/>
<dbReference type="GO" id="GO:0016020">
    <property type="term" value="C:membrane"/>
    <property type="evidence" value="ECO:0007669"/>
    <property type="project" value="UniProtKB-SubCell"/>
</dbReference>
<comment type="subcellular location">
    <subcellularLocation>
        <location evidence="1">Membrane</location>
        <topology evidence="1">Multi-pass membrane protein</topology>
    </subcellularLocation>
</comment>
<dbReference type="Pfam" id="PF13515">
    <property type="entry name" value="FUSC_2"/>
    <property type="match status" value="1"/>
</dbReference>
<dbReference type="Proteomes" id="UP000198282">
    <property type="component" value="Unassembled WGS sequence"/>
</dbReference>
<dbReference type="EMBL" id="FZOD01000083">
    <property type="protein sequence ID" value="SNT61285.1"/>
    <property type="molecule type" value="Genomic_DNA"/>
</dbReference>
<evidence type="ECO:0000256" key="4">
    <source>
        <dbReference type="ARBA" id="ARBA00023136"/>
    </source>
</evidence>
<evidence type="ECO:0000256" key="2">
    <source>
        <dbReference type="ARBA" id="ARBA00022692"/>
    </source>
</evidence>